<name>A0AAW1LA37_POPJA</name>
<dbReference type="EC" id="3.1.1.-" evidence="6"/>
<reference evidence="8 9" key="2">
    <citation type="journal article" date="2024" name="BMC Genomics">
        <title>De novo assembly and annotation of Popillia japonica's genome with initial clues to its potential as an invasive pest.</title>
        <authorList>
            <person name="Cucini C."/>
            <person name="Boschi S."/>
            <person name="Funari R."/>
            <person name="Cardaioli E."/>
            <person name="Iannotti N."/>
            <person name="Marturano G."/>
            <person name="Paoli F."/>
            <person name="Bruttini M."/>
            <person name="Carapelli A."/>
            <person name="Frati F."/>
            <person name="Nardi F."/>
        </authorList>
    </citation>
    <scope>NUCLEOTIDE SEQUENCE [LARGE SCALE GENOMIC DNA]</scope>
    <source>
        <strain evidence="8">DMR45628</strain>
    </source>
</reference>
<proteinExistence type="inferred from homology"/>
<dbReference type="EMBL" id="JASPKY010000145">
    <property type="protein sequence ID" value="KAK9730551.1"/>
    <property type="molecule type" value="Genomic_DNA"/>
</dbReference>
<evidence type="ECO:0000256" key="2">
    <source>
        <dbReference type="ARBA" id="ARBA00022487"/>
    </source>
</evidence>
<keyword evidence="3 6" id="KW-0378">Hydrolase</keyword>
<evidence type="ECO:0000256" key="6">
    <source>
        <dbReference type="RuleBase" id="RU361235"/>
    </source>
</evidence>
<reference evidence="8" key="1">
    <citation type="submission" date="2023-05" db="EMBL/GenBank/DDBJ databases">
        <authorList>
            <person name="Nardi F."/>
            <person name="Carapelli A."/>
            <person name="Cucini C."/>
        </authorList>
    </citation>
    <scope>NUCLEOTIDE SEQUENCE</scope>
    <source>
        <strain evidence="8">DMR45628</strain>
        <tissue evidence="8">Testes</tissue>
    </source>
</reference>
<comment type="similarity">
    <text evidence="1 6">Belongs to the type-B carboxylesterase/lipase family.</text>
</comment>
<gene>
    <name evidence="8" type="ORF">QE152_g14432</name>
</gene>
<evidence type="ECO:0000256" key="1">
    <source>
        <dbReference type="ARBA" id="ARBA00005964"/>
    </source>
</evidence>
<dbReference type="InterPro" id="IPR002018">
    <property type="entry name" value="CarbesteraseB"/>
</dbReference>
<dbReference type="InterPro" id="IPR019826">
    <property type="entry name" value="Carboxylesterase_B_AS"/>
</dbReference>
<dbReference type="Gene3D" id="3.40.50.1820">
    <property type="entry name" value="alpha/beta hydrolase"/>
    <property type="match status" value="1"/>
</dbReference>
<evidence type="ECO:0000256" key="5">
    <source>
        <dbReference type="ARBA" id="ARBA00023180"/>
    </source>
</evidence>
<keyword evidence="5" id="KW-0325">Glycoprotein</keyword>
<organism evidence="8 9">
    <name type="scientific">Popillia japonica</name>
    <name type="common">Japanese beetle</name>
    <dbReference type="NCBI Taxonomy" id="7064"/>
    <lineage>
        <taxon>Eukaryota</taxon>
        <taxon>Metazoa</taxon>
        <taxon>Ecdysozoa</taxon>
        <taxon>Arthropoda</taxon>
        <taxon>Hexapoda</taxon>
        <taxon>Insecta</taxon>
        <taxon>Pterygota</taxon>
        <taxon>Neoptera</taxon>
        <taxon>Endopterygota</taxon>
        <taxon>Coleoptera</taxon>
        <taxon>Polyphaga</taxon>
        <taxon>Scarabaeiformia</taxon>
        <taxon>Scarabaeidae</taxon>
        <taxon>Rutelinae</taxon>
        <taxon>Popillia</taxon>
    </lineage>
</organism>
<dbReference type="EMBL" id="JASPKY010000145">
    <property type="protein sequence ID" value="KAK9730549.1"/>
    <property type="molecule type" value="Genomic_DNA"/>
</dbReference>
<dbReference type="InterPro" id="IPR029058">
    <property type="entry name" value="AB_hydrolase_fold"/>
</dbReference>
<comment type="caution">
    <text evidence="8">The sequence shown here is derived from an EMBL/GenBank/DDBJ whole genome shotgun (WGS) entry which is preliminary data.</text>
</comment>
<evidence type="ECO:0000313" key="9">
    <source>
        <dbReference type="Proteomes" id="UP001458880"/>
    </source>
</evidence>
<dbReference type="AlphaFoldDB" id="A0AAW1LA37"/>
<keyword evidence="2" id="KW-0719">Serine esterase</keyword>
<keyword evidence="6" id="KW-0732">Signal</keyword>
<dbReference type="Pfam" id="PF00135">
    <property type="entry name" value="COesterase"/>
    <property type="match status" value="1"/>
</dbReference>
<feature type="chain" id="PRO_5044523184" description="Carboxylic ester hydrolase" evidence="6">
    <location>
        <begin position="22"/>
        <end position="549"/>
    </location>
</feature>
<evidence type="ECO:0000256" key="4">
    <source>
        <dbReference type="ARBA" id="ARBA00023157"/>
    </source>
</evidence>
<dbReference type="SUPFAM" id="SSF53474">
    <property type="entry name" value="alpha/beta-Hydrolases"/>
    <property type="match status" value="1"/>
</dbReference>
<dbReference type="Proteomes" id="UP001458880">
    <property type="component" value="Unassembled WGS sequence"/>
</dbReference>
<accession>A0AAW1LA37</accession>
<evidence type="ECO:0000256" key="3">
    <source>
        <dbReference type="ARBA" id="ARBA00022801"/>
    </source>
</evidence>
<dbReference type="GO" id="GO:0052689">
    <property type="term" value="F:carboxylic ester hydrolase activity"/>
    <property type="evidence" value="ECO:0007669"/>
    <property type="project" value="UniProtKB-KW"/>
</dbReference>
<dbReference type="PANTHER" id="PTHR11559">
    <property type="entry name" value="CARBOXYLESTERASE"/>
    <property type="match status" value="1"/>
</dbReference>
<keyword evidence="4" id="KW-1015">Disulfide bond</keyword>
<dbReference type="PROSITE" id="PS00941">
    <property type="entry name" value="CARBOXYLESTERASE_B_2"/>
    <property type="match status" value="1"/>
</dbReference>
<sequence length="549" mass="61313">MLFMATFWTTVIVTLYGTVVAQTDPLEVEIENGWVRGKKITPNFYSWQGIPYAKPPLGNLRFEPPQKPDNWSGTWDASYDRSECVQTTSDSLASVIVPTGNEDCLYVNVYTPKPPNTVQTPLPVMIWVYGGAFFQGNSSYELYGPDKLVSQNVIFVSFNYRVGIFGFITTGNDAAPGNTGLRDQILALKWVQHNIAAFGGDPHNVTVFGQSAGSVSVSNLLLSPLTQGLFHRVILESGTALCDWGGSTTHGKEAAFKTGALLGILTSDSYDLIKRLKQVPADRLQRKASITMAVNFATRQIHGLLTYLPVIEHKHKDAVVTGSYFSHLQRGDFPKIPVMIGYNSIEVLYFKIIFDLLGPLLGIYDLVPADLVPSSMRANASDVIRIGAEIKNFYAGRFGSLIGSHWKKLQKYANDDKFIRPIQQTARLLALHTQTYLYLFSYHDSTTEGAVHGDELNYLFNSNRKSNSDKFITECITKLWTNFAKYSNPTPHNVTQCGNITWKPVASGENLDYLSIDSNITTSTNPNKKEMDFWDKLFKKYGNMPFNTY</sequence>
<feature type="domain" description="Carboxylesterase type B" evidence="7">
    <location>
        <begin position="26"/>
        <end position="534"/>
    </location>
</feature>
<feature type="signal peptide" evidence="6">
    <location>
        <begin position="1"/>
        <end position="21"/>
    </location>
</feature>
<evidence type="ECO:0000313" key="8">
    <source>
        <dbReference type="EMBL" id="KAK9730551.1"/>
    </source>
</evidence>
<keyword evidence="9" id="KW-1185">Reference proteome</keyword>
<dbReference type="InterPro" id="IPR019819">
    <property type="entry name" value="Carboxylesterase_B_CS"/>
</dbReference>
<dbReference type="InterPro" id="IPR050309">
    <property type="entry name" value="Type-B_Carboxylest/Lipase"/>
</dbReference>
<protein>
    <recommendedName>
        <fullName evidence="6">Carboxylic ester hydrolase</fullName>
        <ecNumber evidence="6">3.1.1.-</ecNumber>
    </recommendedName>
</protein>
<evidence type="ECO:0000259" key="7">
    <source>
        <dbReference type="Pfam" id="PF00135"/>
    </source>
</evidence>
<dbReference type="PROSITE" id="PS00122">
    <property type="entry name" value="CARBOXYLESTERASE_B_1"/>
    <property type="match status" value="1"/>
</dbReference>